<name>A0A918K9T9_9GAMM</name>
<dbReference type="CDD" id="cd04645">
    <property type="entry name" value="LbH_gamma_CA_like"/>
    <property type="match status" value="1"/>
</dbReference>
<dbReference type="PANTHER" id="PTHR13061:SF29">
    <property type="entry name" value="GAMMA CARBONIC ANHYDRASE-LIKE 1, MITOCHONDRIAL-RELATED"/>
    <property type="match status" value="1"/>
</dbReference>
<reference evidence="1" key="1">
    <citation type="journal article" date="2014" name="Int. J. Syst. Evol. Microbiol.">
        <title>Complete genome sequence of Corynebacterium casei LMG S-19264T (=DSM 44701T), isolated from a smear-ripened cheese.</title>
        <authorList>
            <consortium name="US DOE Joint Genome Institute (JGI-PGF)"/>
            <person name="Walter F."/>
            <person name="Albersmeier A."/>
            <person name="Kalinowski J."/>
            <person name="Ruckert C."/>
        </authorList>
    </citation>
    <scope>NUCLEOTIDE SEQUENCE</scope>
    <source>
        <strain evidence="1">KCTC 22169</strain>
    </source>
</reference>
<dbReference type="Proteomes" id="UP000626148">
    <property type="component" value="Unassembled WGS sequence"/>
</dbReference>
<comment type="caution">
    <text evidence="1">The sequence shown here is derived from an EMBL/GenBank/DDBJ whole genome shotgun (WGS) entry which is preliminary data.</text>
</comment>
<dbReference type="SUPFAM" id="SSF51161">
    <property type="entry name" value="Trimeric LpxA-like enzymes"/>
    <property type="match status" value="1"/>
</dbReference>
<keyword evidence="2" id="KW-1185">Reference proteome</keyword>
<evidence type="ECO:0000313" key="2">
    <source>
        <dbReference type="Proteomes" id="UP000626148"/>
    </source>
</evidence>
<dbReference type="InterPro" id="IPR047324">
    <property type="entry name" value="LbH_gamma_CA-like"/>
</dbReference>
<accession>A0A918K9T9</accession>
<dbReference type="InterPro" id="IPR050484">
    <property type="entry name" value="Transf_Hexapept/Carb_Anhydrase"/>
</dbReference>
<dbReference type="Gene3D" id="2.160.10.10">
    <property type="entry name" value="Hexapeptide repeat proteins"/>
    <property type="match status" value="1"/>
</dbReference>
<dbReference type="EMBL" id="BMXR01000005">
    <property type="protein sequence ID" value="GGX56279.1"/>
    <property type="molecule type" value="Genomic_DNA"/>
</dbReference>
<dbReference type="AlphaFoldDB" id="A0A918K9T9"/>
<gene>
    <name evidence="1" type="ORF">GCM10007392_25090</name>
</gene>
<reference evidence="1" key="2">
    <citation type="submission" date="2020-09" db="EMBL/GenBank/DDBJ databases">
        <authorList>
            <person name="Sun Q."/>
            <person name="Kim S."/>
        </authorList>
    </citation>
    <scope>NUCLEOTIDE SEQUENCE</scope>
    <source>
        <strain evidence="1">KCTC 22169</strain>
    </source>
</reference>
<protein>
    <submittedName>
        <fullName evidence="1">Gamma carbonic anhydrase family protein</fullName>
    </submittedName>
</protein>
<dbReference type="PANTHER" id="PTHR13061">
    <property type="entry name" value="DYNACTIN SUBUNIT P25"/>
    <property type="match status" value="1"/>
</dbReference>
<sequence length="170" mass="18177">MIIEPWNDITPTIDASAFVATGAAVVGDVTLGPDSSVWYGSVLRGDDHWIRVGAGSNIQDGTVIHVSLDTHPTRIGDRVTVGHGARLHGCTIGDESLVGIGAIVLDGAELEPGSMLAAGAMLTPGKRVPSGELWAGSPARKLRDLTQADLDFIRWDAEHYIKLARRYRNR</sequence>
<dbReference type="InterPro" id="IPR011004">
    <property type="entry name" value="Trimer_LpxA-like_sf"/>
</dbReference>
<organism evidence="1 2">
    <name type="scientific">Saccharospirillum salsuginis</name>
    <dbReference type="NCBI Taxonomy" id="418750"/>
    <lineage>
        <taxon>Bacteria</taxon>
        <taxon>Pseudomonadati</taxon>
        <taxon>Pseudomonadota</taxon>
        <taxon>Gammaproteobacteria</taxon>
        <taxon>Oceanospirillales</taxon>
        <taxon>Saccharospirillaceae</taxon>
        <taxon>Saccharospirillum</taxon>
    </lineage>
</organism>
<dbReference type="RefSeq" id="WP_189609064.1">
    <property type="nucleotide sequence ID" value="NZ_BMXR01000005.1"/>
</dbReference>
<proteinExistence type="predicted"/>
<evidence type="ECO:0000313" key="1">
    <source>
        <dbReference type="EMBL" id="GGX56279.1"/>
    </source>
</evidence>